<dbReference type="PANTHER" id="PTHR45138">
    <property type="entry name" value="REGULATORY COMPONENTS OF SENSORY TRANSDUCTION SYSTEM"/>
    <property type="match status" value="1"/>
</dbReference>
<dbReference type="InterPro" id="IPR043128">
    <property type="entry name" value="Rev_trsase/Diguanyl_cyclase"/>
</dbReference>
<dbReference type="NCBIfam" id="TIGR00254">
    <property type="entry name" value="GGDEF"/>
    <property type="match status" value="1"/>
</dbReference>
<dbReference type="PANTHER" id="PTHR45138:SF9">
    <property type="entry name" value="DIGUANYLATE CYCLASE DGCM-RELATED"/>
    <property type="match status" value="1"/>
</dbReference>
<reference evidence="7 8" key="1">
    <citation type="submission" date="2019-06" db="EMBL/GenBank/DDBJ databases">
        <title>A complete genome sequence for Luteibacter pinisoli MAH-14.</title>
        <authorList>
            <person name="Baltrus D.A."/>
        </authorList>
    </citation>
    <scope>NUCLEOTIDE SEQUENCE [LARGE SCALE GENOMIC DNA]</scope>
    <source>
        <strain evidence="7 8">MAH-14</strain>
    </source>
</reference>
<feature type="domain" description="GGDEF" evidence="6">
    <location>
        <begin position="449"/>
        <end position="580"/>
    </location>
</feature>
<feature type="transmembrane region" description="Helical" evidence="4">
    <location>
        <begin position="389"/>
        <end position="406"/>
    </location>
</feature>
<evidence type="ECO:0000313" key="7">
    <source>
        <dbReference type="EMBL" id="QDE41160.1"/>
    </source>
</evidence>
<dbReference type="FunFam" id="3.30.70.270:FF:000001">
    <property type="entry name" value="Diguanylate cyclase domain protein"/>
    <property type="match status" value="1"/>
</dbReference>
<dbReference type="EC" id="2.7.7.65" evidence="2"/>
<keyword evidence="4" id="KW-0472">Membrane</keyword>
<dbReference type="GO" id="GO:0052621">
    <property type="term" value="F:diguanylate cyclase activity"/>
    <property type="evidence" value="ECO:0007669"/>
    <property type="project" value="UniProtKB-EC"/>
</dbReference>
<evidence type="ECO:0000256" key="3">
    <source>
        <dbReference type="ARBA" id="ARBA00034247"/>
    </source>
</evidence>
<evidence type="ECO:0000256" key="4">
    <source>
        <dbReference type="SAM" id="Phobius"/>
    </source>
</evidence>
<evidence type="ECO:0000256" key="1">
    <source>
        <dbReference type="ARBA" id="ARBA00001946"/>
    </source>
</evidence>
<dbReference type="SUPFAM" id="SSF55073">
    <property type="entry name" value="Nucleotide cyclase"/>
    <property type="match status" value="1"/>
</dbReference>
<dbReference type="EMBL" id="CP041046">
    <property type="protein sequence ID" value="QDE41160.1"/>
    <property type="molecule type" value="Genomic_DNA"/>
</dbReference>
<dbReference type="PROSITE" id="PS50887">
    <property type="entry name" value="GGDEF"/>
    <property type="match status" value="1"/>
</dbReference>
<feature type="signal peptide" evidence="5">
    <location>
        <begin position="1"/>
        <end position="25"/>
    </location>
</feature>
<dbReference type="GO" id="GO:0043709">
    <property type="term" value="P:cell adhesion involved in single-species biofilm formation"/>
    <property type="evidence" value="ECO:0007669"/>
    <property type="project" value="TreeGrafter"/>
</dbReference>
<dbReference type="OrthoDB" id="9803824at2"/>
<evidence type="ECO:0000259" key="6">
    <source>
        <dbReference type="PROSITE" id="PS50887"/>
    </source>
</evidence>
<dbReference type="InterPro" id="IPR011990">
    <property type="entry name" value="TPR-like_helical_dom_sf"/>
</dbReference>
<dbReference type="Proteomes" id="UP000316093">
    <property type="component" value="Chromosome"/>
</dbReference>
<keyword evidence="4" id="KW-1133">Transmembrane helix</keyword>
<dbReference type="Pfam" id="PF00990">
    <property type="entry name" value="GGDEF"/>
    <property type="match status" value="1"/>
</dbReference>
<evidence type="ECO:0000256" key="5">
    <source>
        <dbReference type="SAM" id="SignalP"/>
    </source>
</evidence>
<comment type="catalytic activity">
    <reaction evidence="3">
        <text>2 GTP = 3',3'-c-di-GMP + 2 diphosphate</text>
        <dbReference type="Rhea" id="RHEA:24898"/>
        <dbReference type="ChEBI" id="CHEBI:33019"/>
        <dbReference type="ChEBI" id="CHEBI:37565"/>
        <dbReference type="ChEBI" id="CHEBI:58805"/>
        <dbReference type="EC" id="2.7.7.65"/>
    </reaction>
</comment>
<keyword evidence="4" id="KW-0812">Transmembrane</keyword>
<dbReference type="Gene3D" id="1.25.40.10">
    <property type="entry name" value="Tetratricopeptide repeat domain"/>
    <property type="match status" value="1"/>
</dbReference>
<dbReference type="InterPro" id="IPR029787">
    <property type="entry name" value="Nucleotide_cyclase"/>
</dbReference>
<dbReference type="AlphaFoldDB" id="A0A4Y5Z6P5"/>
<evidence type="ECO:0000313" key="8">
    <source>
        <dbReference type="Proteomes" id="UP000316093"/>
    </source>
</evidence>
<dbReference type="RefSeq" id="WP_139985083.1">
    <property type="nucleotide sequence ID" value="NZ_CP041046.1"/>
</dbReference>
<proteinExistence type="predicted"/>
<dbReference type="Gene3D" id="3.30.70.270">
    <property type="match status" value="1"/>
</dbReference>
<keyword evidence="8" id="KW-1185">Reference proteome</keyword>
<organism evidence="7 8">
    <name type="scientific">Luteibacter pinisoli</name>
    <dbReference type="NCBI Taxonomy" id="2589080"/>
    <lineage>
        <taxon>Bacteria</taxon>
        <taxon>Pseudomonadati</taxon>
        <taxon>Pseudomonadota</taxon>
        <taxon>Gammaproteobacteria</taxon>
        <taxon>Lysobacterales</taxon>
        <taxon>Rhodanobacteraceae</taxon>
        <taxon>Luteibacter</taxon>
    </lineage>
</organism>
<feature type="chain" id="PRO_5021381209" description="diguanylate cyclase" evidence="5">
    <location>
        <begin position="26"/>
        <end position="580"/>
    </location>
</feature>
<comment type="cofactor">
    <cofactor evidence="1">
        <name>Mg(2+)</name>
        <dbReference type="ChEBI" id="CHEBI:18420"/>
    </cofactor>
</comment>
<name>A0A4Y5Z6P5_9GAMM</name>
<dbReference type="InterPro" id="IPR000160">
    <property type="entry name" value="GGDEF_dom"/>
</dbReference>
<dbReference type="SUPFAM" id="SSF48452">
    <property type="entry name" value="TPR-like"/>
    <property type="match status" value="1"/>
</dbReference>
<dbReference type="KEGG" id="lpy:FIV34_19115"/>
<dbReference type="CDD" id="cd01949">
    <property type="entry name" value="GGDEF"/>
    <property type="match status" value="1"/>
</dbReference>
<dbReference type="GO" id="GO:1902201">
    <property type="term" value="P:negative regulation of bacterial-type flagellum-dependent cell motility"/>
    <property type="evidence" value="ECO:0007669"/>
    <property type="project" value="TreeGrafter"/>
</dbReference>
<protein>
    <recommendedName>
        <fullName evidence="2">diguanylate cyclase</fullName>
        <ecNumber evidence="2">2.7.7.65</ecNumber>
    </recommendedName>
</protein>
<gene>
    <name evidence="7" type="ORF">FIV34_19115</name>
</gene>
<accession>A0A4Y5Z6P5</accession>
<keyword evidence="5" id="KW-0732">Signal</keyword>
<dbReference type="GO" id="GO:0005886">
    <property type="term" value="C:plasma membrane"/>
    <property type="evidence" value="ECO:0007669"/>
    <property type="project" value="TreeGrafter"/>
</dbReference>
<sequence length="580" mass="63549">MPAFRRCLPALLLATLALHAGDAGAHLRAGENAEATLDVADASKTSDHPAFVATLARLAPSREQMSAAARMHLDYLQAWQLAYGGDHAQAIPLLERIADKSTDKVMRLRATATLVNILGAGRHYEDAFNRLNLMVADLPGVSDPHARYQALAEAAQMLTTAGQYDLAADYAARAVDIADTPSITCKSNVVALHALYRGGRVEGDDPRFVQWVAECQKAGEMLSANELRADVADSAIRHGRPNEAIAVLERYYGSVLRDEQPMQTSQFDALLARAQWQAGNVALADRFAAAAIRSSVPGEYSEPLVSATETAYFVARKRGDWRAATMWLARHAEADKGYVDDVGARALAYQIVKQQVVASRMETDALDRQNQILHLQRDADLHDAQTSRLYILLLLTFIGTIVLWLIRTRRSQQRFMRMARHDSLTGISNRQHFVDECTAALVEGSRAAEPIALVLFDLDHFKQVNDTYGHAEGDWVLLRVVAECRDHLTEADVFGRLGGEEFAVLLRAATQAQAIERAERMRVAIGTPSGEHQTIARATASFGIACTGAFGYDLDRLLMKADEAMYAAKAAGRDRVTVAT</sequence>
<dbReference type="InterPro" id="IPR050469">
    <property type="entry name" value="Diguanylate_Cyclase"/>
</dbReference>
<dbReference type="SMART" id="SM00267">
    <property type="entry name" value="GGDEF"/>
    <property type="match status" value="1"/>
</dbReference>
<evidence type="ECO:0000256" key="2">
    <source>
        <dbReference type="ARBA" id="ARBA00012528"/>
    </source>
</evidence>